<evidence type="ECO:0000256" key="3">
    <source>
        <dbReference type="ARBA" id="ARBA00023002"/>
    </source>
</evidence>
<evidence type="ECO:0000256" key="1">
    <source>
        <dbReference type="ARBA" id="ARBA00001917"/>
    </source>
</evidence>
<evidence type="ECO:0000256" key="6">
    <source>
        <dbReference type="ARBA" id="ARBA00029327"/>
    </source>
</evidence>
<keyword evidence="8" id="KW-0288">FMN</keyword>
<feature type="binding site" evidence="8">
    <location>
        <begin position="304"/>
        <end position="305"/>
    </location>
    <ligand>
        <name>FMN</name>
        <dbReference type="ChEBI" id="CHEBI:58210"/>
    </ligand>
</feature>
<feature type="binding site" evidence="8">
    <location>
        <position position="165"/>
    </location>
    <ligand>
        <name>FMN</name>
        <dbReference type="ChEBI" id="CHEBI:58210"/>
    </ligand>
</feature>
<dbReference type="PANTHER" id="PTHR10578:SF149">
    <property type="entry name" value="2-HYDROXYACID OXIDASE 2"/>
    <property type="match status" value="1"/>
</dbReference>
<proteinExistence type="inferred from homology"/>
<feature type="binding site" evidence="8">
    <location>
        <position position="223"/>
    </location>
    <ligand>
        <name>FMN</name>
        <dbReference type="ChEBI" id="CHEBI:58210"/>
    </ligand>
</feature>
<comment type="cofactor">
    <cofactor evidence="1">
        <name>FMN</name>
        <dbReference type="ChEBI" id="CHEBI:58210"/>
    </cofactor>
</comment>
<evidence type="ECO:0000313" key="10">
    <source>
        <dbReference type="EMBL" id="GFR14623.1"/>
    </source>
</evidence>
<keyword evidence="8" id="KW-0285">Flavoprotein</keyword>
<name>A0A8X6H0B8_TRICU</name>
<feature type="binding site" evidence="8">
    <location>
        <position position="247"/>
    </location>
    <ligand>
        <name>glyoxylate</name>
        <dbReference type="ChEBI" id="CHEBI:36655"/>
    </ligand>
</feature>
<feature type="binding site" evidence="8">
    <location>
        <begin position="84"/>
        <end position="86"/>
    </location>
    <ligand>
        <name>FMN</name>
        <dbReference type="ChEBI" id="CHEBI:58210"/>
    </ligand>
</feature>
<comment type="catalytic activity">
    <reaction evidence="6">
        <text>2-hydroxyoctanoate + O2 = 2-oxooctanoate + H2O2</text>
        <dbReference type="Rhea" id="RHEA:67940"/>
        <dbReference type="ChEBI" id="CHEBI:15379"/>
        <dbReference type="ChEBI" id="CHEBI:16240"/>
        <dbReference type="ChEBI" id="CHEBI:133514"/>
        <dbReference type="ChEBI" id="CHEBI:176689"/>
    </reaction>
    <physiologicalReaction direction="left-to-right" evidence="6">
        <dbReference type="Rhea" id="RHEA:67941"/>
    </physiologicalReaction>
</comment>
<dbReference type="InterPro" id="IPR008259">
    <property type="entry name" value="FMN_hydac_DH_AS"/>
</dbReference>
<comment type="catalytic activity">
    <reaction evidence="5">
        <text>a (2S)-2-hydroxycarboxylate + O2 = a 2-oxocarboxylate + H2O2</text>
        <dbReference type="Rhea" id="RHEA:16789"/>
        <dbReference type="ChEBI" id="CHEBI:15379"/>
        <dbReference type="ChEBI" id="CHEBI:16240"/>
        <dbReference type="ChEBI" id="CHEBI:35179"/>
        <dbReference type="ChEBI" id="CHEBI:58123"/>
        <dbReference type="EC" id="1.1.3.15"/>
    </reaction>
    <physiologicalReaction direction="left-to-right" evidence="5">
        <dbReference type="Rhea" id="RHEA:16790"/>
    </physiologicalReaction>
</comment>
<feature type="binding site" evidence="8">
    <location>
        <position position="113"/>
    </location>
    <ligand>
        <name>FMN</name>
        <dbReference type="ChEBI" id="CHEBI:58210"/>
    </ligand>
</feature>
<dbReference type="Pfam" id="PF01070">
    <property type="entry name" value="FMN_dh"/>
    <property type="match status" value="1"/>
</dbReference>
<dbReference type="InterPro" id="IPR000262">
    <property type="entry name" value="FMN-dep_DH"/>
</dbReference>
<evidence type="ECO:0000256" key="8">
    <source>
        <dbReference type="PIRSR" id="PIRSR000138-2"/>
    </source>
</evidence>
<dbReference type="PROSITE" id="PS00557">
    <property type="entry name" value="FMN_HYDROXY_ACID_DH_1"/>
    <property type="match status" value="1"/>
</dbReference>
<keyword evidence="3" id="KW-0560">Oxidoreductase</keyword>
<evidence type="ECO:0000256" key="2">
    <source>
        <dbReference type="ARBA" id="ARBA00013087"/>
    </source>
</evidence>
<feature type="domain" description="FMN hydroxy acid dehydrogenase" evidence="9">
    <location>
        <begin position="5"/>
        <end position="355"/>
    </location>
</feature>
<dbReference type="FunFam" id="3.20.20.70:FF:000056">
    <property type="entry name" value="hydroxyacid oxidase 2"/>
    <property type="match status" value="1"/>
</dbReference>
<dbReference type="GO" id="GO:0003973">
    <property type="term" value="F:(S)-2-hydroxy-acid oxidase activity"/>
    <property type="evidence" value="ECO:0007669"/>
    <property type="project" value="UniProtKB-EC"/>
</dbReference>
<dbReference type="PIRSF" id="PIRSF000138">
    <property type="entry name" value="Al-hdrx_acd_dh"/>
    <property type="match status" value="1"/>
</dbReference>
<organism evidence="10 11">
    <name type="scientific">Trichonephila clavata</name>
    <name type="common">Joro spider</name>
    <name type="synonym">Nephila clavata</name>
    <dbReference type="NCBI Taxonomy" id="2740835"/>
    <lineage>
        <taxon>Eukaryota</taxon>
        <taxon>Metazoa</taxon>
        <taxon>Ecdysozoa</taxon>
        <taxon>Arthropoda</taxon>
        <taxon>Chelicerata</taxon>
        <taxon>Arachnida</taxon>
        <taxon>Araneae</taxon>
        <taxon>Araneomorphae</taxon>
        <taxon>Entelegynae</taxon>
        <taxon>Araneoidea</taxon>
        <taxon>Nephilidae</taxon>
        <taxon>Trichonephila</taxon>
    </lineage>
</organism>
<feature type="binding site" evidence="8">
    <location>
        <begin position="281"/>
        <end position="285"/>
    </location>
    <ligand>
        <name>FMN</name>
        <dbReference type="ChEBI" id="CHEBI:58210"/>
    </ligand>
</feature>
<accession>A0A8X6H0B8</accession>
<feature type="binding site" evidence="8">
    <location>
        <position position="139"/>
    </location>
    <ligand>
        <name>glyoxylate</name>
        <dbReference type="ChEBI" id="CHEBI:36655"/>
    </ligand>
</feature>
<dbReference type="Proteomes" id="UP000887116">
    <property type="component" value="Unassembled WGS sequence"/>
</dbReference>
<dbReference type="InterPro" id="IPR037396">
    <property type="entry name" value="FMN_HAD"/>
</dbReference>
<comment type="caution">
    <text evidence="10">The sequence shown here is derived from an EMBL/GenBank/DDBJ whole genome shotgun (WGS) entry which is preliminary data.</text>
</comment>
<dbReference type="CDD" id="cd02809">
    <property type="entry name" value="alpha_hydroxyacid_oxid_FMN"/>
    <property type="match status" value="1"/>
</dbReference>
<dbReference type="AlphaFoldDB" id="A0A8X6H0B8"/>
<dbReference type="PANTHER" id="PTHR10578">
    <property type="entry name" value="S -2-HYDROXY-ACID OXIDASE-RELATED"/>
    <property type="match status" value="1"/>
</dbReference>
<evidence type="ECO:0000256" key="7">
    <source>
        <dbReference type="PIRSR" id="PIRSR000138-1"/>
    </source>
</evidence>
<dbReference type="InterPro" id="IPR012133">
    <property type="entry name" value="Alpha-hydoxy_acid_DH_FMN"/>
</dbReference>
<dbReference type="GO" id="GO:0010181">
    <property type="term" value="F:FMN binding"/>
    <property type="evidence" value="ECO:0007669"/>
    <property type="project" value="InterPro"/>
</dbReference>
<evidence type="ECO:0000256" key="4">
    <source>
        <dbReference type="ARBA" id="ARBA00024042"/>
    </source>
</evidence>
<protein>
    <recommendedName>
        <fullName evidence="2">(S)-2-hydroxy-acid oxidase</fullName>
        <ecNumber evidence="2">1.1.3.15</ecNumber>
    </recommendedName>
</protein>
<gene>
    <name evidence="10" type="primary">GLO4</name>
    <name evidence="10" type="ORF">TNCT_276901</name>
</gene>
<dbReference type="OrthoDB" id="6417434at2759"/>
<evidence type="ECO:0000259" key="9">
    <source>
        <dbReference type="PROSITE" id="PS51349"/>
    </source>
</evidence>
<sequence length="358" mass="38887">MSSSAFRLNLVTLDDYDRCGPARLPLNARNYFLAAAGRSITYRKNINEFDKIEVVPRMLRDVSKNTLETSTLGIQLDFPIGLSPVALHKLADPRGELATVEGIAPFRTIMILSSMATTLIEDVGQAAQRTNITLWMQTYIFDNRTWTLELVRRAERAGFKGVVVTADAPVDGTVTCDGRQSIGESAGELIANLDITQLKLSASATFKDIAWLRSSTNLPIIVKGILSGDDATRAIMAGASAILVSNHGGRQMDGDPATINALPGVVKAVSRMFPRRDVYLDGGVRRGQDVYKALARGAKMVFVGRPIIWGLAIDGADGVRNVVTTLRNEFNETMLLSGSSNPNEIRRDTLIPDIPIIG</sequence>
<dbReference type="EMBL" id="BMAO01027117">
    <property type="protein sequence ID" value="GFR14623.1"/>
    <property type="molecule type" value="Genomic_DNA"/>
</dbReference>
<evidence type="ECO:0000256" key="5">
    <source>
        <dbReference type="ARBA" id="ARBA00029325"/>
    </source>
</evidence>
<evidence type="ECO:0000313" key="11">
    <source>
        <dbReference type="Proteomes" id="UP000887116"/>
    </source>
</evidence>
<feature type="binding site" evidence="8">
    <location>
        <position position="245"/>
    </location>
    <ligand>
        <name>FMN</name>
        <dbReference type="ChEBI" id="CHEBI:58210"/>
    </ligand>
</feature>
<reference evidence="10" key="1">
    <citation type="submission" date="2020-07" db="EMBL/GenBank/DDBJ databases">
        <title>Multicomponent nature underlies the extraordinary mechanical properties of spider dragline silk.</title>
        <authorList>
            <person name="Kono N."/>
            <person name="Nakamura H."/>
            <person name="Mori M."/>
            <person name="Yoshida Y."/>
            <person name="Ohtoshi R."/>
            <person name="Malay A.D."/>
            <person name="Moran D.A.P."/>
            <person name="Tomita M."/>
            <person name="Numata K."/>
            <person name="Arakawa K."/>
        </authorList>
    </citation>
    <scope>NUCLEOTIDE SEQUENCE</scope>
</reference>
<feature type="binding site" evidence="8">
    <location>
        <position position="31"/>
    </location>
    <ligand>
        <name>glyoxylate</name>
        <dbReference type="ChEBI" id="CHEBI:36655"/>
    </ligand>
</feature>
<feature type="binding site" evidence="8">
    <location>
        <position position="137"/>
    </location>
    <ligand>
        <name>FMN</name>
        <dbReference type="ChEBI" id="CHEBI:58210"/>
    </ligand>
</feature>
<feature type="binding site" evidence="8">
    <location>
        <position position="250"/>
    </location>
    <ligand>
        <name>glyoxylate</name>
        <dbReference type="ChEBI" id="CHEBI:36655"/>
    </ligand>
</feature>
<comment type="similarity">
    <text evidence="4">Belongs to the FMN-dependent alpha-hydroxy acid dehydrogenase family.</text>
</comment>
<dbReference type="InterPro" id="IPR013785">
    <property type="entry name" value="Aldolase_TIM"/>
</dbReference>
<dbReference type="PROSITE" id="PS51349">
    <property type="entry name" value="FMN_HYDROXY_ACID_DH_2"/>
    <property type="match status" value="1"/>
</dbReference>
<dbReference type="Gene3D" id="3.20.20.70">
    <property type="entry name" value="Aldolase class I"/>
    <property type="match status" value="1"/>
</dbReference>
<dbReference type="EC" id="1.1.3.15" evidence="2"/>
<dbReference type="GO" id="GO:0005777">
    <property type="term" value="C:peroxisome"/>
    <property type="evidence" value="ECO:0007669"/>
    <property type="project" value="UniProtKB-ARBA"/>
</dbReference>
<dbReference type="SUPFAM" id="SSF51395">
    <property type="entry name" value="FMN-linked oxidoreductases"/>
    <property type="match status" value="1"/>
</dbReference>
<feature type="active site" description="Proton acceptor" evidence="7">
    <location>
        <position position="247"/>
    </location>
</feature>
<keyword evidence="11" id="KW-1185">Reference proteome</keyword>